<reference evidence="2 3" key="1">
    <citation type="submission" date="2020-08" db="EMBL/GenBank/DDBJ databases">
        <title>Sphingobacterium sp. DN00404 isolated from aquaculture water.</title>
        <authorList>
            <person name="Zhang M."/>
        </authorList>
    </citation>
    <scope>NUCLEOTIDE SEQUENCE [LARGE SCALE GENOMIC DNA]</scope>
    <source>
        <strain evidence="2 3">KCTC 42746</strain>
    </source>
</reference>
<dbReference type="InterPro" id="IPR031329">
    <property type="entry name" value="NEUT/ALK_ceramidase_N"/>
</dbReference>
<proteinExistence type="predicted"/>
<name>A0ABR7XMF2_9SPHI</name>
<protein>
    <submittedName>
        <fullName evidence="2">Neutral/alkaline non-lysosomal ceramidase N-terminal domain-containing protein</fullName>
    </submittedName>
</protein>
<dbReference type="Proteomes" id="UP000651112">
    <property type="component" value="Unassembled WGS sequence"/>
</dbReference>
<gene>
    <name evidence="2" type="ORF">H8B21_00505</name>
</gene>
<dbReference type="RefSeq" id="WP_190311844.1">
    <property type="nucleotide sequence ID" value="NZ_JACNYL010000001.1"/>
</dbReference>
<comment type="caution">
    <text evidence="2">The sequence shown here is derived from an EMBL/GenBank/DDBJ whole genome shotgun (WGS) entry which is preliminary data.</text>
</comment>
<sequence length="459" mass="51690">MANNSFQAAALQKDITPPLGTLINGEFQTRYANKIHDRLYAKSVVLKQSDTILMFVVVDICAMQQDFLDEVKADIHKATGIPQSHMLISSTHTHSAGAITELLMGHADLTYRKNLHRILVDLVIETLPNLREAKIAFGTVDAPEHVLCRRYKMAPEYKAFNPVTGGYDLVKTNPFGAEEHILERNSTPDTQLAYLGVKGLDDQWIALLANYSLHYVGDLERGTISADYFGCFAKRLEEVLSEGDNSFVAMMSNGTSGEINIWDFIDTGRYPTGSHRKSEFIGRGLSDKVLRDLQNLQWEEYPALEALYNELPVGIRKLSEQELENAKQMVIDTDYESITLNEDGYRRIYAREQVLLAEFPKQRTFYIQSFRIGTGIIGALGGEFFAETGLALKALAPQGKYFTVCLANDYVGYVPPQHEIALGGYETWRCRTSFLEESAEAKIRNVLLKQIEQHKNELV</sequence>
<dbReference type="EMBL" id="JACNYL010000001">
    <property type="protein sequence ID" value="MBD1420037.1"/>
    <property type="molecule type" value="Genomic_DNA"/>
</dbReference>
<organism evidence="2 3">
    <name type="scientific">Sphingobacterium chuzhouense</name>
    <dbReference type="NCBI Taxonomy" id="1742264"/>
    <lineage>
        <taxon>Bacteria</taxon>
        <taxon>Pseudomonadati</taxon>
        <taxon>Bacteroidota</taxon>
        <taxon>Sphingobacteriia</taxon>
        <taxon>Sphingobacteriales</taxon>
        <taxon>Sphingobacteriaceae</taxon>
        <taxon>Sphingobacterium</taxon>
    </lineage>
</organism>
<evidence type="ECO:0000313" key="2">
    <source>
        <dbReference type="EMBL" id="MBD1420037.1"/>
    </source>
</evidence>
<evidence type="ECO:0000313" key="3">
    <source>
        <dbReference type="Proteomes" id="UP000651112"/>
    </source>
</evidence>
<accession>A0ABR7XMF2</accession>
<evidence type="ECO:0000259" key="1">
    <source>
        <dbReference type="Pfam" id="PF04734"/>
    </source>
</evidence>
<feature type="domain" description="Neutral/alkaline non-lysosomal ceramidase N-terminal" evidence="1">
    <location>
        <begin position="32"/>
        <end position="258"/>
    </location>
</feature>
<keyword evidence="3" id="KW-1185">Reference proteome</keyword>
<dbReference type="Pfam" id="PF04734">
    <property type="entry name" value="Ceramidase_alk"/>
    <property type="match status" value="1"/>
</dbReference>